<protein>
    <submittedName>
        <fullName evidence="1">Uncharacterized protein</fullName>
    </submittedName>
</protein>
<reference evidence="1" key="1">
    <citation type="submission" date="2012-04" db="EMBL/GenBank/DDBJ databases">
        <title>Finished genome of Dactylococcopsis salina PCC 8305.</title>
        <authorList>
            <consortium name="US DOE Joint Genome Institute"/>
            <person name="Gugger M."/>
            <person name="Coursin T."/>
            <person name="Rippka R."/>
            <person name="Tandeau De Marsac N."/>
            <person name="Huntemann M."/>
            <person name="Wei C.-L."/>
            <person name="Han J."/>
            <person name="Detter J.C."/>
            <person name="Han C."/>
            <person name="Tapia R."/>
            <person name="Daligault H."/>
            <person name="Chen A."/>
            <person name="Krypides N."/>
            <person name="Mavromatis K."/>
            <person name="Markowitz V."/>
            <person name="Szeto E."/>
            <person name="Ivanova N."/>
            <person name="Ovchinnikova G."/>
            <person name="Pagani I."/>
            <person name="Pati A."/>
            <person name="Goodwin L."/>
            <person name="Peters L."/>
            <person name="Pitluck S."/>
            <person name="Woyke T."/>
            <person name="Kerfeld C."/>
        </authorList>
    </citation>
    <scope>NUCLEOTIDE SEQUENCE [LARGE SCALE GENOMIC DNA]</scope>
    <source>
        <strain evidence="1">PCC 8305</strain>
    </source>
</reference>
<gene>
    <name evidence="1" type="ORF">Dacsa_2874</name>
</gene>
<proteinExistence type="predicted"/>
<dbReference type="STRING" id="13035.Dacsa_2874"/>
<name>K9YWZ3_DACS8</name>
<evidence type="ECO:0000313" key="1">
    <source>
        <dbReference type="EMBL" id="AFZ51434.1"/>
    </source>
</evidence>
<dbReference type="Proteomes" id="UP000010482">
    <property type="component" value="Chromosome"/>
</dbReference>
<dbReference type="RefSeq" id="WP_015230414.1">
    <property type="nucleotide sequence ID" value="NC_019780.1"/>
</dbReference>
<sequence>MSRTRSYKEDLLEALSDPIEAREYLNAALEDENPEVFLLALRDVVEAIALRARQKARGKLP</sequence>
<evidence type="ECO:0000313" key="2">
    <source>
        <dbReference type="Proteomes" id="UP000010482"/>
    </source>
</evidence>
<accession>K9YWZ3</accession>
<dbReference type="EMBL" id="CP003944">
    <property type="protein sequence ID" value="AFZ51434.1"/>
    <property type="molecule type" value="Genomic_DNA"/>
</dbReference>
<dbReference type="KEGG" id="dsl:Dacsa_2874"/>
<organism evidence="1 2">
    <name type="scientific">Dactylococcopsis salina (strain PCC 8305)</name>
    <name type="common">Myxobactron salinum</name>
    <dbReference type="NCBI Taxonomy" id="13035"/>
    <lineage>
        <taxon>Bacteria</taxon>
        <taxon>Bacillati</taxon>
        <taxon>Cyanobacteriota</taxon>
        <taxon>Cyanophyceae</taxon>
        <taxon>Nodosilineales</taxon>
        <taxon>Cymatolegaceae</taxon>
        <taxon>Dactylococcopsis</taxon>
    </lineage>
</organism>
<dbReference type="HOGENOM" id="CLU_2914827_0_0_3"/>
<dbReference type="AlphaFoldDB" id="K9YWZ3"/>
<keyword evidence="2" id="KW-1185">Reference proteome</keyword>